<dbReference type="InterPro" id="IPR003111">
    <property type="entry name" value="Lon_prtase_N"/>
</dbReference>
<organism evidence="1 2">
    <name type="scientific">Capsulimonas corticalis</name>
    <dbReference type="NCBI Taxonomy" id="2219043"/>
    <lineage>
        <taxon>Bacteria</taxon>
        <taxon>Bacillati</taxon>
        <taxon>Armatimonadota</taxon>
        <taxon>Armatimonadia</taxon>
        <taxon>Capsulimonadales</taxon>
        <taxon>Capsulimonadaceae</taxon>
        <taxon>Capsulimonas</taxon>
    </lineage>
</organism>
<sequence>MNNFDALPLFPLDVVLYPEMPLPLHIFEPRYLEMVAHCRRHNTPFGVVLTPDQTLSDTQTLVSQVGTTARIQQVEETDDGRLNIVVAGETRFRIAQISSTESYTTARVDPFWEHMTDPILLKAPFDMVTGLFRTYLKSLFALTHRTLSSLQLPLEPENLSYAIASVLQIPLSEKQKLLELTTTEGRLSAEIEILRRELDAQVCLQEIQSQRPECGPSVIEPVSVRDLNKLSSRN</sequence>
<proteinExistence type="predicted"/>
<keyword evidence="1" id="KW-0645">Protease</keyword>
<dbReference type="KEGG" id="ccot:CCAX7_38420"/>
<dbReference type="SUPFAM" id="SSF88697">
    <property type="entry name" value="PUA domain-like"/>
    <property type="match status" value="1"/>
</dbReference>
<keyword evidence="1" id="KW-0378">Hydrolase</keyword>
<dbReference type="InterPro" id="IPR046336">
    <property type="entry name" value="Lon_prtase_N_sf"/>
</dbReference>
<dbReference type="PANTHER" id="PTHR46732:SF8">
    <property type="entry name" value="ATP-DEPENDENT PROTEASE LA (LON) DOMAIN PROTEIN"/>
    <property type="match status" value="1"/>
</dbReference>
<evidence type="ECO:0000313" key="2">
    <source>
        <dbReference type="Proteomes" id="UP000287394"/>
    </source>
</evidence>
<dbReference type="PROSITE" id="PS51787">
    <property type="entry name" value="LON_N"/>
    <property type="match status" value="1"/>
</dbReference>
<dbReference type="GO" id="GO:0008233">
    <property type="term" value="F:peptidase activity"/>
    <property type="evidence" value="ECO:0007669"/>
    <property type="project" value="UniProtKB-KW"/>
</dbReference>
<dbReference type="Gene3D" id="1.20.58.1480">
    <property type="match status" value="1"/>
</dbReference>
<gene>
    <name evidence="1" type="ORF">CCAX7_38420</name>
</gene>
<dbReference type="SMART" id="SM00464">
    <property type="entry name" value="LON"/>
    <property type="match status" value="1"/>
</dbReference>
<dbReference type="GO" id="GO:0006508">
    <property type="term" value="P:proteolysis"/>
    <property type="evidence" value="ECO:0007669"/>
    <property type="project" value="UniProtKB-KW"/>
</dbReference>
<dbReference type="EMBL" id="AP025739">
    <property type="protein sequence ID" value="BDI31791.1"/>
    <property type="molecule type" value="Genomic_DNA"/>
</dbReference>
<dbReference type="Gene3D" id="2.30.130.40">
    <property type="entry name" value="LON domain-like"/>
    <property type="match status" value="1"/>
</dbReference>
<evidence type="ECO:0000313" key="1">
    <source>
        <dbReference type="EMBL" id="BDI31791.1"/>
    </source>
</evidence>
<accession>A0A402D6S8</accession>
<dbReference type="Proteomes" id="UP000287394">
    <property type="component" value="Chromosome"/>
</dbReference>
<dbReference type="PANTHER" id="PTHR46732">
    <property type="entry name" value="ATP-DEPENDENT PROTEASE LA (LON) DOMAIN PROTEIN"/>
    <property type="match status" value="1"/>
</dbReference>
<reference evidence="1 2" key="1">
    <citation type="journal article" date="2019" name="Int. J. Syst. Evol. Microbiol.">
        <title>Capsulimonas corticalis gen. nov., sp. nov., an aerobic capsulated bacterium, of a novel bacterial order, Capsulimonadales ord. nov., of the class Armatimonadia of the phylum Armatimonadetes.</title>
        <authorList>
            <person name="Li J."/>
            <person name="Kudo C."/>
            <person name="Tonouchi A."/>
        </authorList>
    </citation>
    <scope>NUCLEOTIDE SEQUENCE [LARGE SCALE GENOMIC DNA]</scope>
    <source>
        <strain evidence="1 2">AX-7</strain>
    </source>
</reference>
<keyword evidence="2" id="KW-1185">Reference proteome</keyword>
<dbReference type="RefSeq" id="WP_165864687.1">
    <property type="nucleotide sequence ID" value="NZ_AP025739.1"/>
</dbReference>
<name>A0A402D6S8_9BACT</name>
<protein>
    <submittedName>
        <fullName evidence="1">ATP-dependent protease</fullName>
    </submittedName>
</protein>
<dbReference type="InterPro" id="IPR015947">
    <property type="entry name" value="PUA-like_sf"/>
</dbReference>
<dbReference type="AlphaFoldDB" id="A0A402D6S8"/>
<dbReference type="Pfam" id="PF02190">
    <property type="entry name" value="LON_substr_bdg"/>
    <property type="match status" value="1"/>
</dbReference>